<reference evidence="5 6" key="1">
    <citation type="submission" date="2018-06" db="EMBL/GenBank/DDBJ databases">
        <title>Genomic Encyclopedia of Type Strains, Phase IV (KMG-V): Genome sequencing to study the core and pangenomes of soil and plant-associated prokaryotes.</title>
        <authorList>
            <person name="Whitman W."/>
        </authorList>
    </citation>
    <scope>NUCLEOTIDE SEQUENCE [LARGE SCALE GENOMIC DNA]</scope>
    <source>
        <strain evidence="5 6">SRCL-318</strain>
    </source>
</reference>
<dbReference type="PANTHER" id="PTHR35279">
    <property type="match status" value="1"/>
</dbReference>
<gene>
    <name evidence="5" type="ORF">C7410_109136</name>
</gene>
<dbReference type="Pfam" id="PF00251">
    <property type="entry name" value="Glyco_hydro_32N"/>
    <property type="match status" value="1"/>
</dbReference>
<dbReference type="GO" id="GO:0016798">
    <property type="term" value="F:hydrolase activity, acting on glycosyl bonds"/>
    <property type="evidence" value="ECO:0007669"/>
    <property type="project" value="UniProtKB-KW"/>
</dbReference>
<dbReference type="Proteomes" id="UP000247772">
    <property type="component" value="Unassembled WGS sequence"/>
</dbReference>
<evidence type="ECO:0000256" key="2">
    <source>
        <dbReference type="ARBA" id="ARBA00022801"/>
    </source>
</evidence>
<accession>A0A2V4U3M6</accession>
<evidence type="ECO:0000256" key="3">
    <source>
        <dbReference type="ARBA" id="ARBA00023295"/>
    </source>
</evidence>
<sequence length="308" mass="35018">MKWLKHGVVWMPSGLQWWARSHATSPTPIWIDNQTLRVYVQCRDENNVGRVGFVDLDPRDPRKVIRQSEEPVLDVGAPGSFDDNGVFQTSVLRSSDGRLLMYYVGFELCHQIRYRLLTGVAVSEDNGKTFQRAQTTPVLERSPGEEHFRCGPWVVENAGRFRMWYVAGGSWEQIGNKRMPVYDIRYAESDDGIHWPPQGRLVLPVDLTKEHGFGRPVVRQGPDGYRMFYSIRNRDPARYLPGYAESTDGLQWQRRDDLFGLDVANTGWDAESISFGIDIQVAGKTWLLYNGNDFGGTGFGIAELVEPS</sequence>
<evidence type="ECO:0000313" key="5">
    <source>
        <dbReference type="EMBL" id="PYE22840.1"/>
    </source>
</evidence>
<dbReference type="SUPFAM" id="SSF75005">
    <property type="entry name" value="Arabinanase/levansucrase/invertase"/>
    <property type="match status" value="1"/>
</dbReference>
<evidence type="ECO:0000259" key="4">
    <source>
        <dbReference type="Pfam" id="PF00251"/>
    </source>
</evidence>
<evidence type="ECO:0000256" key="1">
    <source>
        <dbReference type="ARBA" id="ARBA00009902"/>
    </source>
</evidence>
<dbReference type="RefSeq" id="WP_110855262.1">
    <property type="nucleotide sequence ID" value="NZ_QJSQ01000009.1"/>
</dbReference>
<protein>
    <submittedName>
        <fullName evidence="5">Glycosyl hydrolase family 32</fullName>
    </submittedName>
</protein>
<name>A0A2V4U3M6_9BURK</name>
<dbReference type="InterPro" id="IPR013148">
    <property type="entry name" value="Glyco_hydro_32_N"/>
</dbReference>
<dbReference type="AlphaFoldDB" id="A0A2V4U3M6"/>
<comment type="similarity">
    <text evidence="1">Belongs to the glycosyl hydrolase 32 family.</text>
</comment>
<organism evidence="5 6">
    <name type="scientific">Paraburkholderia silvatlantica</name>
    <dbReference type="NCBI Taxonomy" id="321895"/>
    <lineage>
        <taxon>Bacteria</taxon>
        <taxon>Pseudomonadati</taxon>
        <taxon>Pseudomonadota</taxon>
        <taxon>Betaproteobacteria</taxon>
        <taxon>Burkholderiales</taxon>
        <taxon>Burkholderiaceae</taxon>
        <taxon>Paraburkholderia</taxon>
    </lineage>
</organism>
<dbReference type="InterPro" id="IPR023296">
    <property type="entry name" value="Glyco_hydro_beta-prop_sf"/>
</dbReference>
<dbReference type="EMBL" id="QJSQ01000009">
    <property type="protein sequence ID" value="PYE22840.1"/>
    <property type="molecule type" value="Genomic_DNA"/>
</dbReference>
<feature type="domain" description="Glycosyl hydrolase family 32 N-terminal" evidence="4">
    <location>
        <begin position="80"/>
        <end position="200"/>
    </location>
</feature>
<keyword evidence="2 5" id="KW-0378">Hydrolase</keyword>
<dbReference type="PANTHER" id="PTHR35279:SF1">
    <property type="entry name" value="ARABINANASE_LEVANSUCRASE_INVERTASE"/>
    <property type="match status" value="1"/>
</dbReference>
<keyword evidence="3" id="KW-0326">Glycosidase</keyword>
<evidence type="ECO:0000313" key="6">
    <source>
        <dbReference type="Proteomes" id="UP000247772"/>
    </source>
</evidence>
<dbReference type="Gene3D" id="2.115.10.20">
    <property type="entry name" value="Glycosyl hydrolase domain, family 43"/>
    <property type="match status" value="2"/>
</dbReference>
<proteinExistence type="inferred from homology"/>
<comment type="caution">
    <text evidence="5">The sequence shown here is derived from an EMBL/GenBank/DDBJ whole genome shotgun (WGS) entry which is preliminary data.</text>
</comment>
<dbReference type="OrthoDB" id="9801455at2"/>